<dbReference type="CDD" id="cd02966">
    <property type="entry name" value="TlpA_like_family"/>
    <property type="match status" value="1"/>
</dbReference>
<protein>
    <submittedName>
        <fullName evidence="2">Thiol-disulfide oxidoreductase resA</fullName>
    </submittedName>
</protein>
<dbReference type="PROSITE" id="PS00194">
    <property type="entry name" value="THIOREDOXIN_1"/>
    <property type="match status" value="1"/>
</dbReference>
<dbReference type="SUPFAM" id="SSF52833">
    <property type="entry name" value="Thioredoxin-like"/>
    <property type="match status" value="1"/>
</dbReference>
<dbReference type="InterPro" id="IPR000866">
    <property type="entry name" value="AhpC/TSA"/>
</dbReference>
<dbReference type="InterPro" id="IPR013766">
    <property type="entry name" value="Thioredoxin_domain"/>
</dbReference>
<dbReference type="InterPro" id="IPR036249">
    <property type="entry name" value="Thioredoxin-like_sf"/>
</dbReference>
<name>A0A174VXQ8_FLAPL</name>
<dbReference type="PROSITE" id="PS51352">
    <property type="entry name" value="THIOREDOXIN_2"/>
    <property type="match status" value="1"/>
</dbReference>
<sequence>MIPAPDFTLVDQYGEEHTLSDYEGKTVFLNFWATWCGPCKREMPEVQALYEKYGNNEGDVIVLGVANPKSEEYPYNQDVTQPEVEQFLEDGGYTFPVVMDVTGEVFYSYGISAFPTTFMIGADGNVFGYVPGALTGDMMESIVQQTIDGVEAGA</sequence>
<dbReference type="GO" id="GO:0016209">
    <property type="term" value="F:antioxidant activity"/>
    <property type="evidence" value="ECO:0007669"/>
    <property type="project" value="InterPro"/>
</dbReference>
<evidence type="ECO:0000259" key="1">
    <source>
        <dbReference type="PROSITE" id="PS51352"/>
    </source>
</evidence>
<gene>
    <name evidence="2" type="primary">resA</name>
    <name evidence="2" type="ORF">ERS852411_04331</name>
</gene>
<dbReference type="EMBL" id="CYZT01001007">
    <property type="protein sequence ID" value="CUQ38226.1"/>
    <property type="molecule type" value="Genomic_DNA"/>
</dbReference>
<dbReference type="InterPro" id="IPR050553">
    <property type="entry name" value="Thioredoxin_ResA/DsbE_sf"/>
</dbReference>
<dbReference type="Proteomes" id="UP000095746">
    <property type="component" value="Unassembled WGS sequence"/>
</dbReference>
<proteinExistence type="predicted"/>
<reference evidence="2 3" key="1">
    <citation type="submission" date="2015-09" db="EMBL/GenBank/DDBJ databases">
        <authorList>
            <consortium name="Pathogen Informatics"/>
        </authorList>
    </citation>
    <scope>NUCLEOTIDE SEQUENCE [LARGE SCALE GENOMIC DNA]</scope>
    <source>
        <strain evidence="2 3">2789STDY5608854</strain>
    </source>
</reference>
<dbReference type="Pfam" id="PF00578">
    <property type="entry name" value="AhpC-TSA"/>
    <property type="match status" value="1"/>
</dbReference>
<accession>A0A174VXQ8</accession>
<dbReference type="Gene3D" id="3.40.30.10">
    <property type="entry name" value="Glutaredoxin"/>
    <property type="match status" value="1"/>
</dbReference>
<evidence type="ECO:0000313" key="2">
    <source>
        <dbReference type="EMBL" id="CUQ38226.1"/>
    </source>
</evidence>
<dbReference type="PANTHER" id="PTHR42852:SF17">
    <property type="entry name" value="THIOREDOXIN-LIKE PROTEIN HI_1115"/>
    <property type="match status" value="1"/>
</dbReference>
<feature type="domain" description="Thioredoxin" evidence="1">
    <location>
        <begin position="1"/>
        <end position="148"/>
    </location>
</feature>
<dbReference type="AlphaFoldDB" id="A0A174VXQ8"/>
<evidence type="ECO:0000313" key="3">
    <source>
        <dbReference type="Proteomes" id="UP000095746"/>
    </source>
</evidence>
<dbReference type="InterPro" id="IPR017937">
    <property type="entry name" value="Thioredoxin_CS"/>
</dbReference>
<dbReference type="GO" id="GO:0016491">
    <property type="term" value="F:oxidoreductase activity"/>
    <property type="evidence" value="ECO:0007669"/>
    <property type="project" value="InterPro"/>
</dbReference>
<organism evidence="2 3">
    <name type="scientific">Flavonifractor plautii</name>
    <name type="common">Fusobacterium plautii</name>
    <dbReference type="NCBI Taxonomy" id="292800"/>
    <lineage>
        <taxon>Bacteria</taxon>
        <taxon>Bacillati</taxon>
        <taxon>Bacillota</taxon>
        <taxon>Clostridia</taxon>
        <taxon>Eubacteriales</taxon>
        <taxon>Oscillospiraceae</taxon>
        <taxon>Flavonifractor</taxon>
    </lineage>
</organism>
<dbReference type="PANTHER" id="PTHR42852">
    <property type="entry name" value="THIOL:DISULFIDE INTERCHANGE PROTEIN DSBE"/>
    <property type="match status" value="1"/>
</dbReference>